<dbReference type="KEGG" id="aqu:109588854"/>
<dbReference type="RefSeq" id="XP_019860521.1">
    <property type="nucleotide sequence ID" value="XM_020004962.1"/>
</dbReference>
<protein>
    <submittedName>
        <fullName evidence="2">Uncharacterized protein</fullName>
    </submittedName>
</protein>
<evidence type="ECO:0000313" key="3">
    <source>
        <dbReference type="Proteomes" id="UP000007879"/>
    </source>
</evidence>
<feature type="compositionally biased region" description="Basic and acidic residues" evidence="1">
    <location>
        <begin position="231"/>
        <end position="240"/>
    </location>
</feature>
<proteinExistence type="predicted"/>
<reference evidence="3" key="1">
    <citation type="journal article" date="2010" name="Nature">
        <title>The Amphimedon queenslandica genome and the evolution of animal complexity.</title>
        <authorList>
            <person name="Srivastava M."/>
            <person name="Simakov O."/>
            <person name="Chapman J."/>
            <person name="Fahey B."/>
            <person name="Gauthier M.E."/>
            <person name="Mitros T."/>
            <person name="Richards G.S."/>
            <person name="Conaco C."/>
            <person name="Dacre M."/>
            <person name="Hellsten U."/>
            <person name="Larroux C."/>
            <person name="Putnam N.H."/>
            <person name="Stanke M."/>
            <person name="Adamska M."/>
            <person name="Darling A."/>
            <person name="Degnan S.M."/>
            <person name="Oakley T.H."/>
            <person name="Plachetzki D.C."/>
            <person name="Zhai Y."/>
            <person name="Adamski M."/>
            <person name="Calcino A."/>
            <person name="Cummins S.F."/>
            <person name="Goodstein D.M."/>
            <person name="Harris C."/>
            <person name="Jackson D.J."/>
            <person name="Leys S.P."/>
            <person name="Shu S."/>
            <person name="Woodcroft B.J."/>
            <person name="Vervoort M."/>
            <person name="Kosik K.S."/>
            <person name="Manning G."/>
            <person name="Degnan B.M."/>
            <person name="Rokhsar D.S."/>
        </authorList>
    </citation>
    <scope>NUCLEOTIDE SEQUENCE [LARGE SCALE GENOMIC DNA]</scope>
</reference>
<feature type="region of interest" description="Disordered" evidence="1">
    <location>
        <begin position="103"/>
        <end position="248"/>
    </location>
</feature>
<organism evidence="2 3">
    <name type="scientific">Amphimedon queenslandica</name>
    <name type="common">Sponge</name>
    <dbReference type="NCBI Taxonomy" id="400682"/>
    <lineage>
        <taxon>Eukaryota</taxon>
        <taxon>Metazoa</taxon>
        <taxon>Porifera</taxon>
        <taxon>Demospongiae</taxon>
        <taxon>Heteroscleromorpha</taxon>
        <taxon>Haplosclerida</taxon>
        <taxon>Niphatidae</taxon>
        <taxon>Amphimedon</taxon>
    </lineage>
</organism>
<dbReference type="GeneID" id="109588854"/>
<evidence type="ECO:0000313" key="2">
    <source>
        <dbReference type="EnsemblMetazoa" id="XP_019860521.1"/>
    </source>
</evidence>
<name>A0AAN0JUF3_AMPQE</name>
<feature type="compositionally biased region" description="Polar residues" evidence="1">
    <location>
        <begin position="173"/>
        <end position="186"/>
    </location>
</feature>
<dbReference type="PRINTS" id="PR01217">
    <property type="entry name" value="PRICHEXTENSN"/>
</dbReference>
<feature type="compositionally biased region" description="Pro residues" evidence="1">
    <location>
        <begin position="142"/>
        <end position="151"/>
    </location>
</feature>
<feature type="compositionally biased region" description="Pro residues" evidence="1">
    <location>
        <begin position="199"/>
        <end position="210"/>
    </location>
</feature>
<accession>A0AAN0JUF3</accession>
<keyword evidence="3" id="KW-1185">Reference proteome</keyword>
<dbReference type="AlphaFoldDB" id="A0AAN0JUF3"/>
<feature type="compositionally biased region" description="Polar residues" evidence="1">
    <location>
        <begin position="123"/>
        <end position="134"/>
    </location>
</feature>
<dbReference type="EnsemblMetazoa" id="XM_020004962.1">
    <property type="protein sequence ID" value="XP_019860521.1"/>
    <property type="gene ID" value="LOC109588854"/>
</dbReference>
<feature type="compositionally biased region" description="Pro residues" evidence="1">
    <location>
        <begin position="161"/>
        <end position="170"/>
    </location>
</feature>
<sequence length="351" mass="38012">MTTVILMLYPPTGTNKPLIGGPPLSPIALMNIPDDRPTVSELIEFHELLIKGQLEESLPLLDADTIRKIRNAVNDHEGMSLLIRAFEEHPTLLHEMRVATGKIKGSSQKMLKSPPPIAPKPRSLSQSGRSQPLSTAKKPRPLSQPAPPTAPKPRRPSLTTQPPPKAPKPQRPSITEQSSPKAQPSTIAPKPNRPSITKKPPPPKPPPTAPKPSRSQDSSSAPHDLTATVLQDKEGKKDPSSLEPMEGSMPPEYITMKKMLADLVDLLAGNALVISQLNNHLFSSDVIPKAVHVTVEGTLGLSPYDRANKIFSSVLATLECHPNPNSVFSSLITSLQKVVLQNMASKLMENL</sequence>
<reference evidence="2" key="2">
    <citation type="submission" date="2024-06" db="UniProtKB">
        <authorList>
            <consortium name="EnsemblMetazoa"/>
        </authorList>
    </citation>
    <scope>IDENTIFICATION</scope>
</reference>
<evidence type="ECO:0000256" key="1">
    <source>
        <dbReference type="SAM" id="MobiDB-lite"/>
    </source>
</evidence>
<dbReference type="Proteomes" id="UP000007879">
    <property type="component" value="Unassembled WGS sequence"/>
</dbReference>